<proteinExistence type="predicted"/>
<accession>A0A2I8VG57</accession>
<evidence type="ECO:0000313" key="3">
    <source>
        <dbReference type="EMBL" id="AUV80901.1"/>
    </source>
</evidence>
<dbReference type="Pfam" id="PF24035">
    <property type="entry name" value="DUF7344"/>
    <property type="match status" value="1"/>
</dbReference>
<reference evidence="3 4" key="1">
    <citation type="submission" date="2018-01" db="EMBL/GenBank/DDBJ databases">
        <title>Complete genome sequence of Salinigranum rubrum GX10T, an extremely halophilic archaeon isolated from a marine solar saltern.</title>
        <authorList>
            <person name="Han S."/>
        </authorList>
    </citation>
    <scope>NUCLEOTIDE SEQUENCE [LARGE SCALE GENOMIC DNA]</scope>
    <source>
        <strain evidence="3 4">GX10</strain>
    </source>
</reference>
<name>A0A2I8VG57_9EURY</name>
<sequence length="128" mass="14499">MNSLDELFQLLSQERRRFALYYLDQADGPVALEELAREVARRENGSPGPASSDDYAEQLITLKHNHLPRIADATHIEYDRDNRFIRITGMTPEADLLLSVSKKLDKVPGTPDISSMPWGSDETEKADR</sequence>
<organism evidence="3 4">
    <name type="scientific">Salinigranum rubrum</name>
    <dbReference type="NCBI Taxonomy" id="755307"/>
    <lineage>
        <taxon>Archaea</taxon>
        <taxon>Methanobacteriati</taxon>
        <taxon>Methanobacteriota</taxon>
        <taxon>Stenosarchaea group</taxon>
        <taxon>Halobacteria</taxon>
        <taxon>Halobacteriales</taxon>
        <taxon>Haloferacaceae</taxon>
        <taxon>Salinigranum</taxon>
    </lineage>
</organism>
<evidence type="ECO:0000313" key="4">
    <source>
        <dbReference type="Proteomes" id="UP000236584"/>
    </source>
</evidence>
<protein>
    <recommendedName>
        <fullName evidence="2">DUF7344 domain-containing protein</fullName>
    </recommendedName>
</protein>
<keyword evidence="4" id="KW-1185">Reference proteome</keyword>
<feature type="region of interest" description="Disordered" evidence="1">
    <location>
        <begin position="105"/>
        <end position="128"/>
    </location>
</feature>
<dbReference type="RefSeq" id="WP_103424588.1">
    <property type="nucleotide sequence ID" value="NZ_CP026309.1"/>
</dbReference>
<dbReference type="Proteomes" id="UP000236584">
    <property type="component" value="Chromosome"/>
</dbReference>
<feature type="domain" description="DUF7344" evidence="2">
    <location>
        <begin position="8"/>
        <end position="85"/>
    </location>
</feature>
<dbReference type="KEGG" id="srub:C2R22_03880"/>
<dbReference type="OrthoDB" id="331021at2157"/>
<dbReference type="InterPro" id="IPR055768">
    <property type="entry name" value="DUF7344"/>
</dbReference>
<gene>
    <name evidence="3" type="ORF">C2R22_03880</name>
</gene>
<evidence type="ECO:0000259" key="2">
    <source>
        <dbReference type="Pfam" id="PF24035"/>
    </source>
</evidence>
<dbReference type="AlphaFoldDB" id="A0A2I8VG57"/>
<evidence type="ECO:0000256" key="1">
    <source>
        <dbReference type="SAM" id="MobiDB-lite"/>
    </source>
</evidence>
<dbReference type="EMBL" id="CP026309">
    <property type="protein sequence ID" value="AUV80901.1"/>
    <property type="molecule type" value="Genomic_DNA"/>
</dbReference>
<dbReference type="GeneID" id="35591199"/>